<gene>
    <name evidence="13" type="primary">109420867</name>
</gene>
<dbReference type="SUPFAM" id="SSF52540">
    <property type="entry name" value="P-loop containing nucleoside triphosphate hydrolases"/>
    <property type="match status" value="1"/>
</dbReference>
<evidence type="ECO:0000256" key="5">
    <source>
        <dbReference type="ARBA" id="ARBA00022741"/>
    </source>
</evidence>
<evidence type="ECO:0000256" key="8">
    <source>
        <dbReference type="ARBA" id="ARBA00023134"/>
    </source>
</evidence>
<evidence type="ECO:0000256" key="2">
    <source>
        <dbReference type="ARBA" id="ARBA00005619"/>
    </source>
</evidence>
<evidence type="ECO:0000313" key="13">
    <source>
        <dbReference type="EnsemblMetazoa" id="AALFPA23_005974.P7719"/>
    </source>
</evidence>
<dbReference type="Pfam" id="PF09439">
    <property type="entry name" value="SRPRB"/>
    <property type="match status" value="1"/>
</dbReference>
<dbReference type="GO" id="GO:0005789">
    <property type="term" value="C:endoplasmic reticulum membrane"/>
    <property type="evidence" value="ECO:0007669"/>
    <property type="project" value="UniProtKB-SubCell"/>
</dbReference>
<evidence type="ECO:0000256" key="7">
    <source>
        <dbReference type="ARBA" id="ARBA00022989"/>
    </source>
</evidence>
<keyword evidence="8" id="KW-0342">GTP-binding</keyword>
<accession>A0A023EKZ5</accession>
<evidence type="ECO:0000256" key="3">
    <source>
        <dbReference type="ARBA" id="ARBA00020256"/>
    </source>
</evidence>
<dbReference type="EnsemblMetazoa" id="AALFPA23_005974.R7719">
    <property type="protein sequence ID" value="AALFPA23_005974.P7719"/>
    <property type="gene ID" value="AALFPA23_005974"/>
</dbReference>
<dbReference type="Gene3D" id="3.40.50.300">
    <property type="entry name" value="P-loop containing nucleotide triphosphate hydrolases"/>
    <property type="match status" value="1"/>
</dbReference>
<dbReference type="InterPro" id="IPR024156">
    <property type="entry name" value="Small_GTPase_ARF"/>
</dbReference>
<keyword evidence="6" id="KW-0256">Endoplasmic reticulum</keyword>
<evidence type="ECO:0000256" key="9">
    <source>
        <dbReference type="ARBA" id="ARBA00023136"/>
    </source>
</evidence>
<evidence type="ECO:0000256" key="1">
    <source>
        <dbReference type="ARBA" id="ARBA00004389"/>
    </source>
</evidence>
<keyword evidence="7 11" id="KW-1133">Transmembrane helix</keyword>
<keyword evidence="4 11" id="KW-0812">Transmembrane</keyword>
<dbReference type="PANTHER" id="PTHR45909:SF1">
    <property type="entry name" value="ADP-RIBOSYLATION FACTOR-RELATED PROTEIN 1"/>
    <property type="match status" value="1"/>
</dbReference>
<dbReference type="KEGG" id="aalb:109420867"/>
<name>A0A023EKZ5_AEDAL</name>
<dbReference type="GO" id="GO:0005794">
    <property type="term" value="C:Golgi apparatus"/>
    <property type="evidence" value="ECO:0007669"/>
    <property type="project" value="TreeGrafter"/>
</dbReference>
<evidence type="ECO:0000313" key="12">
    <source>
        <dbReference type="EMBL" id="JAC09852.1"/>
    </source>
</evidence>
<keyword evidence="10 12" id="KW-0675">Receptor</keyword>
<dbReference type="VEuPathDB" id="VectorBase:AALFPA_049358"/>
<evidence type="ECO:0000256" key="4">
    <source>
        <dbReference type="ARBA" id="ARBA00022692"/>
    </source>
</evidence>
<keyword evidence="14" id="KW-1185">Reference proteome</keyword>
<reference evidence="12" key="1">
    <citation type="journal article" date="2014" name="PLoS Negl. Trop. Dis.">
        <title>Identification and characterization of seminal fluid proteins in the Asian tiger mosquito, Aedes albopictus.</title>
        <authorList>
            <person name="Boes K.E."/>
            <person name="Ribeiro J.M."/>
            <person name="Wong A."/>
            <person name="Harrington L.C."/>
            <person name="Wolfner M.F."/>
            <person name="Sirot L.K."/>
        </authorList>
    </citation>
    <scope>NUCLEOTIDE SEQUENCE</scope>
    <source>
        <tissue evidence="12">Reproductive organs</tissue>
    </source>
</reference>
<dbReference type="Proteomes" id="UP000069940">
    <property type="component" value="Unassembled WGS sequence"/>
</dbReference>
<keyword evidence="5" id="KW-0547">Nucleotide-binding</keyword>
<dbReference type="VEuPathDB" id="VectorBase:AALC636_025105"/>
<keyword evidence="9 11" id="KW-0472">Membrane</keyword>
<evidence type="ECO:0000256" key="11">
    <source>
        <dbReference type="SAM" id="Phobius"/>
    </source>
</evidence>
<dbReference type="InterPro" id="IPR027417">
    <property type="entry name" value="P-loop_NTPase"/>
</dbReference>
<comment type="subcellular location">
    <subcellularLocation>
        <location evidence="1">Endoplasmic reticulum membrane</location>
        <topology evidence="1">Single-pass membrane protein</topology>
    </subcellularLocation>
</comment>
<dbReference type="CTD" id="47283"/>
<dbReference type="CDD" id="cd04105">
    <property type="entry name" value="SR_beta"/>
    <property type="match status" value="1"/>
</dbReference>
<reference evidence="14" key="2">
    <citation type="journal article" date="2015" name="Proc. Natl. Acad. Sci. U.S.A.">
        <title>Genome sequence of the Asian Tiger mosquito, Aedes albopictus, reveals insights into its biology, genetics, and evolution.</title>
        <authorList>
            <person name="Chen X.G."/>
            <person name="Jiang X."/>
            <person name="Gu J."/>
            <person name="Xu M."/>
            <person name="Wu Y."/>
            <person name="Deng Y."/>
            <person name="Zhang C."/>
            <person name="Bonizzoni M."/>
            <person name="Dermauw W."/>
            <person name="Vontas J."/>
            <person name="Armbruster P."/>
            <person name="Huang X."/>
            <person name="Yang Y."/>
            <person name="Zhang H."/>
            <person name="He W."/>
            <person name="Peng H."/>
            <person name="Liu Y."/>
            <person name="Wu K."/>
            <person name="Chen J."/>
            <person name="Lirakis M."/>
            <person name="Topalis P."/>
            <person name="Van Leeuwen T."/>
            <person name="Hall A.B."/>
            <person name="Jiang X."/>
            <person name="Thorpe C."/>
            <person name="Mueller R.L."/>
            <person name="Sun C."/>
            <person name="Waterhouse R.M."/>
            <person name="Yan G."/>
            <person name="Tu Z.J."/>
            <person name="Fang X."/>
            <person name="James A.A."/>
        </authorList>
    </citation>
    <scope>NUCLEOTIDE SEQUENCE [LARGE SCALE GENOMIC DNA]</scope>
    <source>
        <strain evidence="14">Foshan</strain>
    </source>
</reference>
<evidence type="ECO:0000313" key="14">
    <source>
        <dbReference type="Proteomes" id="UP000069940"/>
    </source>
</evidence>
<proteinExistence type="evidence at transcript level"/>
<protein>
    <recommendedName>
        <fullName evidence="3">Signal recognition particle receptor subunit beta</fullName>
    </recommendedName>
</protein>
<dbReference type="GO" id="GO:0005525">
    <property type="term" value="F:GTP binding"/>
    <property type="evidence" value="ECO:0007669"/>
    <property type="project" value="UniProtKB-KW"/>
</dbReference>
<comment type="similarity">
    <text evidence="2">Belongs to the SRP receptor beta subunit family.</text>
</comment>
<dbReference type="InterPro" id="IPR019009">
    <property type="entry name" value="SRP_receptor_beta_su"/>
</dbReference>
<evidence type="ECO:0000256" key="6">
    <source>
        <dbReference type="ARBA" id="ARBA00022824"/>
    </source>
</evidence>
<feature type="transmembrane region" description="Helical" evidence="11">
    <location>
        <begin position="26"/>
        <end position="43"/>
    </location>
</feature>
<dbReference type="AlphaFoldDB" id="A0A023EKZ5"/>
<dbReference type="GO" id="GO:0006886">
    <property type="term" value="P:intracellular protein transport"/>
    <property type="evidence" value="ECO:0007669"/>
    <property type="project" value="TreeGrafter"/>
</dbReference>
<dbReference type="GO" id="GO:0003924">
    <property type="term" value="F:GTPase activity"/>
    <property type="evidence" value="ECO:0007669"/>
    <property type="project" value="TreeGrafter"/>
</dbReference>
<dbReference type="VEuPathDB" id="VectorBase:AALC636_030001"/>
<reference evidence="13" key="3">
    <citation type="submission" date="2025-05" db="UniProtKB">
        <authorList>
            <consortium name="EnsemblMetazoa"/>
        </authorList>
    </citation>
    <scope>IDENTIFICATION</scope>
    <source>
        <strain evidence="13">Foshan</strain>
    </source>
</reference>
<dbReference type="OrthoDB" id="41266at2759"/>
<evidence type="ECO:0000256" key="10">
    <source>
        <dbReference type="ARBA" id="ARBA00023170"/>
    </source>
</evidence>
<dbReference type="GO" id="GO:0043001">
    <property type="term" value="P:Golgi to plasma membrane protein transport"/>
    <property type="evidence" value="ECO:0007669"/>
    <property type="project" value="TreeGrafter"/>
</dbReference>
<dbReference type="GO" id="GO:0034067">
    <property type="term" value="P:protein localization to Golgi apparatus"/>
    <property type="evidence" value="ECO:0007669"/>
    <property type="project" value="TreeGrafter"/>
</dbReference>
<dbReference type="EMBL" id="GAPW01003746">
    <property type="protein sequence ID" value="JAC09852.1"/>
    <property type="molecule type" value="mRNA"/>
</dbReference>
<sequence length="244" mass="27220">MDGPHGNPLPKSNPAPQEGDLDQTPIFLAVLVVLITLMLLYVWKKKRTARSDVLLMGLCDSGKTLLFSHLILDEEKETFTSIKENIGLLTTSSGELRLVDIPGHERLRGKFFDQYKNLSKAIVYVIDSVTVQKDIRDVADFLYTVLADKATVSLPVIILCNKQDEELAKGEGIIKSLLEKEINLVRQTRTSQLQSVDPQSTDAVFLGRPDKDFEFGQLSQKVRLVACSAKECQLDDLNAFLDSL</sequence>
<organism evidence="12">
    <name type="scientific">Aedes albopictus</name>
    <name type="common">Asian tiger mosquito</name>
    <name type="synonym">Stegomyia albopicta</name>
    <dbReference type="NCBI Taxonomy" id="7160"/>
    <lineage>
        <taxon>Eukaryota</taxon>
        <taxon>Metazoa</taxon>
        <taxon>Ecdysozoa</taxon>
        <taxon>Arthropoda</taxon>
        <taxon>Hexapoda</taxon>
        <taxon>Insecta</taxon>
        <taxon>Pterygota</taxon>
        <taxon>Neoptera</taxon>
        <taxon>Endopterygota</taxon>
        <taxon>Diptera</taxon>
        <taxon>Nematocera</taxon>
        <taxon>Culicoidea</taxon>
        <taxon>Culicidae</taxon>
        <taxon>Culicinae</taxon>
        <taxon>Aedini</taxon>
        <taxon>Aedes</taxon>
        <taxon>Stegomyia</taxon>
    </lineage>
</organism>
<dbReference type="PANTHER" id="PTHR45909">
    <property type="entry name" value="ADP-RIBOSYLATION FACTOR-RELATED PROTEIN 1"/>
    <property type="match status" value="1"/>
</dbReference>